<dbReference type="SUPFAM" id="SSF48334">
    <property type="entry name" value="DNA repair protein MutS, domain III"/>
    <property type="match status" value="1"/>
</dbReference>
<dbReference type="Gene3D" id="3.40.50.300">
    <property type="entry name" value="P-loop containing nucleotide triphosphate hydrolases"/>
    <property type="match status" value="1"/>
</dbReference>
<evidence type="ECO:0000256" key="6">
    <source>
        <dbReference type="ARBA" id="ARBA00022840"/>
    </source>
</evidence>
<dbReference type="VEuPathDB" id="FungiDB:NECHADRAFT_714"/>
<dbReference type="PANTHER" id="PTHR11361">
    <property type="entry name" value="DNA MISMATCH REPAIR PROTEIN MUTS FAMILY MEMBER"/>
    <property type="match status" value="1"/>
</dbReference>
<dbReference type="GO" id="GO:0140664">
    <property type="term" value="F:ATP-dependent DNA damage sensor activity"/>
    <property type="evidence" value="ECO:0007669"/>
    <property type="project" value="InterPro"/>
</dbReference>
<gene>
    <name evidence="13" type="ORF">NECHADRAFT_714</name>
</gene>
<dbReference type="PROSITE" id="PS00486">
    <property type="entry name" value="DNA_MISMATCH_REPAIR_2"/>
    <property type="match status" value="1"/>
</dbReference>
<evidence type="ECO:0000256" key="4">
    <source>
        <dbReference type="ARBA" id="ARBA00022454"/>
    </source>
</evidence>
<dbReference type="AlphaFoldDB" id="C7YJW5"/>
<sequence>HEIVMAIDMKNSSTMGCAYFSTTDGVLHLSEDIPMATLDVAEQFLFHVEPTTVLISARAPEEFQQYFSPESARDRLISLQSDSLSPTGIIYSTGASDDLSRTIAGLDQPEAPAFRSLRCGGCLNMSNQVSIGCAGAVLGDLQRRRSAGFLPDGQVSGVLFRVLDARMFSLSSYMFVSADALLALQIVQTELHPNSQAWGPNLSKSGSKESLSVYGLFYHLACTPQGRTQLRQLFLRPVLDLGLIRERQTTISVLLQPSNAEMMAHMTSILRRIRNLRPALTLLKKGIEFLSTGQSFNKGVWATIQQFTTQGLALREVLGNLNSGTELALFRELVNSLHPAVLMAVGDMIDKTIDFQQTKIRQRSSVKQGADLQLDELQRSYAGLNHILLETKDRMKAAIPEWAHRHVNSCLFLPQLGFVTSVEVGPVTGSSMYEGEGMPEGGWEKVFTGEMGACYKNTYMCELDQEYGDLHEVEVIHGLANRILEHEEVLISASDMCGEFDAIHALALGAEKYNWRAPTVVDDNVIHIQGGRHPLQELVVPAFVPNDCHLASGPIDQAHLEEASSQALILTGPNHSGKSVYLKQVAIIVYLAHIGSFVPASQATIGLTDKILTCMSPRESMSGGESAFARDMKQAALSTRTSTSRSLVLVDEFGKGTNGDDGSGLLAALLDHFLSLNRDCPRLLVATHFHEIFEGGYLSRHEGGFRLAHMDVRVDWDAAQTEDQVTYLFTLAFGHSTSSFGGRCAALNGVPSAVVERAEGIAKLLAQNEDLGELCARLSQAEEEQLEKAETAAR</sequence>
<dbReference type="FunCoup" id="C7YJW5">
    <property type="interactions" value="167"/>
</dbReference>
<name>C7YJW5_FUSV7</name>
<organism evidence="13 14">
    <name type="scientific">Fusarium vanettenii (strain ATCC MYA-4622 / CBS 123669 / FGSC 9596 / NRRL 45880 / 77-13-4)</name>
    <name type="common">Fusarium solani subsp. pisi</name>
    <dbReference type="NCBI Taxonomy" id="660122"/>
    <lineage>
        <taxon>Eukaryota</taxon>
        <taxon>Fungi</taxon>
        <taxon>Dikarya</taxon>
        <taxon>Ascomycota</taxon>
        <taxon>Pezizomycotina</taxon>
        <taxon>Sordariomycetes</taxon>
        <taxon>Hypocreomycetidae</taxon>
        <taxon>Hypocreales</taxon>
        <taxon>Nectriaceae</taxon>
        <taxon>Fusarium</taxon>
        <taxon>Fusarium solani species complex</taxon>
        <taxon>Fusarium vanettenii</taxon>
    </lineage>
</organism>
<keyword evidence="8" id="KW-0539">Nucleus</keyword>
<feature type="domain" description="DNA mismatch repair proteins mutS family" evidence="12">
    <location>
        <begin position="646"/>
        <end position="662"/>
    </location>
</feature>
<dbReference type="Pfam" id="PF00488">
    <property type="entry name" value="MutS_V"/>
    <property type="match status" value="1"/>
</dbReference>
<dbReference type="GO" id="GO:0005694">
    <property type="term" value="C:chromosome"/>
    <property type="evidence" value="ECO:0007669"/>
    <property type="project" value="UniProtKB-SubCell"/>
</dbReference>
<evidence type="ECO:0000256" key="11">
    <source>
        <dbReference type="ARBA" id="ARBA00077470"/>
    </source>
</evidence>
<dbReference type="KEGG" id="nhe:NECHADRAFT_714"/>
<comment type="similarity">
    <text evidence="3">Belongs to the DNA mismatch repair MutS family.</text>
</comment>
<dbReference type="InterPro" id="IPR007696">
    <property type="entry name" value="DNA_mismatch_repair_MutS_core"/>
</dbReference>
<evidence type="ECO:0000256" key="8">
    <source>
        <dbReference type="ARBA" id="ARBA00023242"/>
    </source>
</evidence>
<dbReference type="PIRSF" id="PIRSF005813">
    <property type="entry name" value="MSH2"/>
    <property type="match status" value="1"/>
</dbReference>
<evidence type="ECO:0000313" key="14">
    <source>
        <dbReference type="Proteomes" id="UP000005206"/>
    </source>
</evidence>
<dbReference type="InterPro" id="IPR045076">
    <property type="entry name" value="MutS"/>
</dbReference>
<dbReference type="SUPFAM" id="SSF52540">
    <property type="entry name" value="P-loop containing nucleoside triphosphate hydrolases"/>
    <property type="match status" value="1"/>
</dbReference>
<evidence type="ECO:0000256" key="3">
    <source>
        <dbReference type="ARBA" id="ARBA00006271"/>
    </source>
</evidence>
<protein>
    <recommendedName>
        <fullName evidence="10">DNA mismatch repair protein MSH5</fullName>
    </recommendedName>
    <alternativeName>
        <fullName evidence="11">MutS protein homolog 5</fullName>
    </alternativeName>
</protein>
<dbReference type="InterPro" id="IPR000432">
    <property type="entry name" value="DNA_mismatch_repair_MutS_C"/>
</dbReference>
<dbReference type="Proteomes" id="UP000005206">
    <property type="component" value="Chromosome 1"/>
</dbReference>
<dbReference type="InterPro" id="IPR036187">
    <property type="entry name" value="DNA_mismatch_repair_MutS_sf"/>
</dbReference>
<proteinExistence type="inferred from homology"/>
<dbReference type="InterPro" id="IPR027417">
    <property type="entry name" value="P-loop_NTPase"/>
</dbReference>
<keyword evidence="5" id="KW-0547">Nucleotide-binding</keyword>
<evidence type="ECO:0000256" key="7">
    <source>
        <dbReference type="ARBA" id="ARBA00023125"/>
    </source>
</evidence>
<dbReference type="InterPro" id="IPR011184">
    <property type="entry name" value="DNA_mismatch_repair_Msh2"/>
</dbReference>
<keyword evidence="6" id="KW-0067">ATP-binding</keyword>
<evidence type="ECO:0000256" key="5">
    <source>
        <dbReference type="ARBA" id="ARBA00022741"/>
    </source>
</evidence>
<dbReference type="SMART" id="SM00533">
    <property type="entry name" value="MUTSd"/>
    <property type="match status" value="1"/>
</dbReference>
<accession>C7YJW5</accession>
<dbReference type="GO" id="GO:0006298">
    <property type="term" value="P:mismatch repair"/>
    <property type="evidence" value="ECO:0007669"/>
    <property type="project" value="InterPro"/>
</dbReference>
<dbReference type="GO" id="GO:0030983">
    <property type="term" value="F:mismatched DNA binding"/>
    <property type="evidence" value="ECO:0007669"/>
    <property type="project" value="InterPro"/>
</dbReference>
<dbReference type="FunFam" id="3.40.50.300:FF:001067">
    <property type="entry name" value="DNA mismatch repair protein MSH5"/>
    <property type="match status" value="1"/>
</dbReference>
<dbReference type="HOGENOM" id="CLU_002472_8_0_1"/>
<evidence type="ECO:0000313" key="13">
    <source>
        <dbReference type="EMBL" id="EEU48345.1"/>
    </source>
</evidence>
<dbReference type="GeneID" id="9676681"/>
<comment type="subcellular location">
    <subcellularLocation>
        <location evidence="2">Chromosome</location>
    </subcellularLocation>
    <subcellularLocation>
        <location evidence="1">Nucleus</location>
    </subcellularLocation>
</comment>
<evidence type="ECO:0000256" key="1">
    <source>
        <dbReference type="ARBA" id="ARBA00004123"/>
    </source>
</evidence>
<dbReference type="GO" id="GO:0005524">
    <property type="term" value="F:ATP binding"/>
    <property type="evidence" value="ECO:0007669"/>
    <property type="project" value="UniProtKB-KW"/>
</dbReference>
<dbReference type="GO" id="GO:0051026">
    <property type="term" value="P:chiasma assembly"/>
    <property type="evidence" value="ECO:0007669"/>
    <property type="project" value="UniProtKB-ARBA"/>
</dbReference>
<dbReference type="EMBL" id="GG698896">
    <property type="protein sequence ID" value="EEU48345.1"/>
    <property type="molecule type" value="Genomic_DNA"/>
</dbReference>
<dbReference type="GO" id="GO:0005634">
    <property type="term" value="C:nucleus"/>
    <property type="evidence" value="ECO:0007669"/>
    <property type="project" value="UniProtKB-SubCell"/>
</dbReference>
<keyword evidence="14" id="KW-1185">Reference proteome</keyword>
<dbReference type="Gene3D" id="1.10.1420.10">
    <property type="match status" value="1"/>
</dbReference>
<dbReference type="STRING" id="660122.C7YJW5"/>
<feature type="non-terminal residue" evidence="13">
    <location>
        <position position="794"/>
    </location>
</feature>
<dbReference type="RefSeq" id="XP_003054058.1">
    <property type="nucleotide sequence ID" value="XM_003054012.1"/>
</dbReference>
<evidence type="ECO:0000256" key="9">
    <source>
        <dbReference type="ARBA" id="ARBA00023254"/>
    </source>
</evidence>
<dbReference type="InParanoid" id="C7YJW5"/>
<dbReference type="CDD" id="cd03281">
    <property type="entry name" value="ABC_MSH5_euk"/>
    <property type="match status" value="1"/>
</dbReference>
<dbReference type="OMA" id="CSVYFMP"/>
<reference evidence="13 14" key="1">
    <citation type="journal article" date="2009" name="PLoS Genet.">
        <title>The genome of Nectria haematococca: contribution of supernumerary chromosomes to gene expansion.</title>
        <authorList>
            <person name="Coleman J.J."/>
            <person name="Rounsley S.D."/>
            <person name="Rodriguez-Carres M."/>
            <person name="Kuo A."/>
            <person name="Wasmann C.C."/>
            <person name="Grimwood J."/>
            <person name="Schmutz J."/>
            <person name="Taga M."/>
            <person name="White G.J."/>
            <person name="Zhou S."/>
            <person name="Schwartz D.C."/>
            <person name="Freitag M."/>
            <person name="Ma L.J."/>
            <person name="Danchin E.G."/>
            <person name="Henrissat B."/>
            <person name="Coutinho P.M."/>
            <person name="Nelson D.R."/>
            <person name="Straney D."/>
            <person name="Napoli C.A."/>
            <person name="Barker B.M."/>
            <person name="Gribskov M."/>
            <person name="Rep M."/>
            <person name="Kroken S."/>
            <person name="Molnar I."/>
            <person name="Rensing C."/>
            <person name="Kennell J.C."/>
            <person name="Zamora J."/>
            <person name="Farman M.L."/>
            <person name="Selker E.U."/>
            <person name="Salamov A."/>
            <person name="Shapiro H."/>
            <person name="Pangilinan J."/>
            <person name="Lindquist E."/>
            <person name="Lamers C."/>
            <person name="Grigoriev I.V."/>
            <person name="Geiser D.M."/>
            <person name="Covert S.F."/>
            <person name="Temporini E."/>
            <person name="Vanetten H.D."/>
        </authorList>
    </citation>
    <scope>NUCLEOTIDE SEQUENCE [LARGE SCALE GENOMIC DNA]</scope>
    <source>
        <strain evidence="14">ATCC MYA-4622 / CBS 123669 / FGSC 9596 / NRRL 45880 / 77-13-4</strain>
    </source>
</reference>
<dbReference type="Pfam" id="PF05192">
    <property type="entry name" value="MutS_III"/>
    <property type="match status" value="1"/>
</dbReference>
<dbReference type="eggNOG" id="KOG0221">
    <property type="taxonomic scope" value="Eukaryota"/>
</dbReference>
<evidence type="ECO:0000256" key="10">
    <source>
        <dbReference type="ARBA" id="ARBA00073549"/>
    </source>
</evidence>
<dbReference type="OrthoDB" id="29596at2759"/>
<evidence type="ECO:0000259" key="12">
    <source>
        <dbReference type="PROSITE" id="PS00486"/>
    </source>
</evidence>
<dbReference type="PANTHER" id="PTHR11361:SF20">
    <property type="entry name" value="MUTS PROTEIN HOMOLOG 5"/>
    <property type="match status" value="1"/>
</dbReference>
<keyword evidence="4" id="KW-0158">Chromosome</keyword>
<keyword evidence="9" id="KW-0469">Meiosis</keyword>
<keyword evidence="7" id="KW-0238">DNA-binding</keyword>
<feature type="non-terminal residue" evidence="13">
    <location>
        <position position="1"/>
    </location>
</feature>
<dbReference type="SMART" id="SM00534">
    <property type="entry name" value="MUTSac"/>
    <property type="match status" value="1"/>
</dbReference>
<evidence type="ECO:0000256" key="2">
    <source>
        <dbReference type="ARBA" id="ARBA00004286"/>
    </source>
</evidence>